<dbReference type="Gene3D" id="1.20.120.810">
    <property type="entry name" value="Vinculin, Vh2 four-helix bundle"/>
    <property type="match status" value="1"/>
</dbReference>
<keyword evidence="8" id="KW-1185">Reference proteome</keyword>
<dbReference type="InterPro" id="IPR006077">
    <property type="entry name" value="Vinculin/catenin"/>
</dbReference>
<protein>
    <recommendedName>
        <fullName evidence="3">Vinculin</fullName>
    </recommendedName>
</protein>
<evidence type="ECO:0000256" key="1">
    <source>
        <dbReference type="ARBA" id="ARBA00004496"/>
    </source>
</evidence>
<evidence type="ECO:0000256" key="2">
    <source>
        <dbReference type="ARBA" id="ARBA00008376"/>
    </source>
</evidence>
<dbReference type="EMBL" id="KN551665">
    <property type="protein sequence ID" value="KHJ91981.1"/>
    <property type="molecule type" value="Genomic_DNA"/>
</dbReference>
<accession>A0A0B1T750</accession>
<dbReference type="Pfam" id="PF01044">
    <property type="entry name" value="Vinculin"/>
    <property type="match status" value="1"/>
</dbReference>
<comment type="similarity">
    <text evidence="2">Belongs to the vinculin/alpha-catenin family.</text>
</comment>
<evidence type="ECO:0000256" key="6">
    <source>
        <dbReference type="SAM" id="Coils"/>
    </source>
</evidence>
<evidence type="ECO:0000313" key="7">
    <source>
        <dbReference type="EMBL" id="KHJ91981.1"/>
    </source>
</evidence>
<keyword evidence="4" id="KW-0963">Cytoplasm</keyword>
<dbReference type="GO" id="GO:0071944">
    <property type="term" value="C:cell periphery"/>
    <property type="evidence" value="ECO:0007669"/>
    <property type="project" value="UniProtKB-ARBA"/>
</dbReference>
<feature type="coiled-coil region" evidence="6">
    <location>
        <begin position="23"/>
        <end position="71"/>
    </location>
</feature>
<reference evidence="7 8" key="1">
    <citation type="submission" date="2014-03" db="EMBL/GenBank/DDBJ databases">
        <title>Draft genome of the hookworm Oesophagostomum dentatum.</title>
        <authorList>
            <person name="Mitreva M."/>
        </authorList>
    </citation>
    <scope>NUCLEOTIDE SEQUENCE [LARGE SCALE GENOMIC DNA]</scope>
    <source>
        <strain evidence="7 8">OD-Hann</strain>
    </source>
</reference>
<dbReference type="PANTHER" id="PTHR46180">
    <property type="entry name" value="VINCULIN"/>
    <property type="match status" value="1"/>
</dbReference>
<evidence type="ECO:0000256" key="3">
    <source>
        <dbReference type="ARBA" id="ARBA00014125"/>
    </source>
</evidence>
<name>A0A0B1T750_OESDE</name>
<comment type="subcellular location">
    <subcellularLocation>
        <location evidence="1">Cytoplasm</location>
    </subcellularLocation>
</comment>
<proteinExistence type="inferred from homology"/>
<keyword evidence="5" id="KW-0009">Actin-binding</keyword>
<dbReference type="InterPro" id="IPR017997">
    <property type="entry name" value="Vinculin"/>
</dbReference>
<dbReference type="Gene3D" id="1.20.120.230">
    <property type="entry name" value="Alpha-catenin/vinculin-like"/>
    <property type="match status" value="1"/>
</dbReference>
<dbReference type="GO" id="GO:0005737">
    <property type="term" value="C:cytoplasm"/>
    <property type="evidence" value="ECO:0007669"/>
    <property type="project" value="UniProtKB-SubCell"/>
</dbReference>
<dbReference type="GO" id="GO:0051015">
    <property type="term" value="F:actin filament binding"/>
    <property type="evidence" value="ECO:0007669"/>
    <property type="project" value="InterPro"/>
</dbReference>
<dbReference type="PRINTS" id="PR00806">
    <property type="entry name" value="VINCULIN"/>
</dbReference>
<dbReference type="Proteomes" id="UP000053660">
    <property type="component" value="Unassembled WGS sequence"/>
</dbReference>
<dbReference type="OrthoDB" id="29742at2759"/>
<dbReference type="AlphaFoldDB" id="A0A0B1T750"/>
<gene>
    <name evidence="7" type="ORF">OESDEN_08140</name>
</gene>
<organism evidence="7 8">
    <name type="scientific">Oesophagostomum dentatum</name>
    <name type="common">Nodular worm</name>
    <dbReference type="NCBI Taxonomy" id="61180"/>
    <lineage>
        <taxon>Eukaryota</taxon>
        <taxon>Metazoa</taxon>
        <taxon>Ecdysozoa</taxon>
        <taxon>Nematoda</taxon>
        <taxon>Chromadorea</taxon>
        <taxon>Rhabditida</taxon>
        <taxon>Rhabditina</taxon>
        <taxon>Rhabditomorpha</taxon>
        <taxon>Strongyloidea</taxon>
        <taxon>Strongylidae</taxon>
        <taxon>Oesophagostomum</taxon>
    </lineage>
</organism>
<evidence type="ECO:0000256" key="5">
    <source>
        <dbReference type="ARBA" id="ARBA00023203"/>
    </source>
</evidence>
<dbReference type="GO" id="GO:0007155">
    <property type="term" value="P:cell adhesion"/>
    <property type="evidence" value="ECO:0007669"/>
    <property type="project" value="InterPro"/>
</dbReference>
<sequence length="429" mass="48170">MKMMTEDARRLADRLNPQDRNHLLGLCSDIDRLANQLADLERRGLGNTPEANAIRQQLKDKLRELADFMRRILTDRVVEDFADITTPLKQFVEAVHAEPSAPNREGNFVDKSDRLRQHAGNMTSTARLVATCGPCKSKNTIEAIVDTAEKVDQMTPQLVNAGKIRLHNQTDSAEQHFENLHRQYADALHRLRSHVDDAIDTHEFVRASENAMRRYTNRCEDAISDAYPQGMVDNTSQIARLGNRVLMAAQNEAENSEEPAYCDRVNSAANQELKQWSSQENEIVAAAKRMAILMARLSQLVRGEGGTKKDLIECAKAIADSSEEVTRLAVQLARLCTDLKMRMALLQMAERIPTIATQLKVCSTVKSTMFGTSSSEEDIEAMEQLAHNAQNLMLAVKDTVRAAEAASIKIKTNSGLRLRWIRKPMWSNF</sequence>
<keyword evidence="6" id="KW-0175">Coiled coil</keyword>
<evidence type="ECO:0000313" key="8">
    <source>
        <dbReference type="Proteomes" id="UP000053660"/>
    </source>
</evidence>
<dbReference type="SUPFAM" id="SSF47220">
    <property type="entry name" value="alpha-catenin/vinculin-like"/>
    <property type="match status" value="4"/>
</dbReference>
<evidence type="ECO:0000256" key="4">
    <source>
        <dbReference type="ARBA" id="ARBA00022490"/>
    </source>
</evidence>
<dbReference type="InterPro" id="IPR036723">
    <property type="entry name" value="Alpha-catenin/vinculin-like_sf"/>
</dbReference>